<keyword evidence="2" id="KW-0547">Nucleotide-binding</keyword>
<dbReference type="OrthoDB" id="3239744at2"/>
<dbReference type="PROSITE" id="PS50893">
    <property type="entry name" value="ABC_TRANSPORTER_2"/>
    <property type="match status" value="2"/>
</dbReference>
<dbReference type="InterPro" id="IPR032781">
    <property type="entry name" value="ABC_tran_Xtn"/>
</dbReference>
<dbReference type="Proteomes" id="UP000236197">
    <property type="component" value="Unassembled WGS sequence"/>
</dbReference>
<evidence type="ECO:0000256" key="1">
    <source>
        <dbReference type="ARBA" id="ARBA00022737"/>
    </source>
</evidence>
<feature type="region of interest" description="Disordered" evidence="5">
    <location>
        <begin position="547"/>
        <end position="621"/>
    </location>
</feature>
<gene>
    <name evidence="7" type="ORF">C2L71_06120</name>
</gene>
<evidence type="ECO:0000256" key="2">
    <source>
        <dbReference type="ARBA" id="ARBA00022741"/>
    </source>
</evidence>
<dbReference type="Pfam" id="PF16326">
    <property type="entry name" value="ABC_tran_CTD"/>
    <property type="match status" value="1"/>
</dbReference>
<evidence type="ECO:0000313" key="7">
    <source>
        <dbReference type="EMBL" id="PNV67870.1"/>
    </source>
</evidence>
<keyword evidence="4" id="KW-0175">Coiled coil</keyword>
<keyword evidence="8" id="KW-1185">Reference proteome</keyword>
<accession>A0A2K2UCI2</accession>
<organism evidence="7 8">
    <name type="scientific">Enteroscipio rubneri</name>
    <dbReference type="NCBI Taxonomy" id="2070686"/>
    <lineage>
        <taxon>Bacteria</taxon>
        <taxon>Bacillati</taxon>
        <taxon>Actinomycetota</taxon>
        <taxon>Coriobacteriia</taxon>
        <taxon>Eggerthellales</taxon>
        <taxon>Eggerthellaceae</taxon>
        <taxon>Enteroscipio</taxon>
    </lineage>
</organism>
<dbReference type="RefSeq" id="WP_103264902.1">
    <property type="nucleotide sequence ID" value="NZ_CABMLE010000005.1"/>
</dbReference>
<keyword evidence="3" id="KW-0067">ATP-binding</keyword>
<dbReference type="CDD" id="cd03221">
    <property type="entry name" value="ABCF_EF-3"/>
    <property type="match status" value="2"/>
</dbReference>
<dbReference type="Pfam" id="PF00005">
    <property type="entry name" value="ABC_tran"/>
    <property type="match status" value="2"/>
</dbReference>
<dbReference type="SMART" id="SM00382">
    <property type="entry name" value="AAA"/>
    <property type="match status" value="2"/>
</dbReference>
<feature type="domain" description="ABC transporter" evidence="6">
    <location>
        <begin position="322"/>
        <end position="536"/>
    </location>
</feature>
<evidence type="ECO:0000256" key="3">
    <source>
        <dbReference type="ARBA" id="ARBA00022840"/>
    </source>
</evidence>
<name>A0A2K2UCI2_9ACTN</name>
<evidence type="ECO:0000313" key="8">
    <source>
        <dbReference type="Proteomes" id="UP000236197"/>
    </source>
</evidence>
<dbReference type="InterPro" id="IPR003593">
    <property type="entry name" value="AAA+_ATPase"/>
</dbReference>
<evidence type="ECO:0000256" key="5">
    <source>
        <dbReference type="SAM" id="MobiDB-lite"/>
    </source>
</evidence>
<dbReference type="GO" id="GO:0005524">
    <property type="term" value="F:ATP binding"/>
    <property type="evidence" value="ECO:0007669"/>
    <property type="project" value="UniProtKB-KW"/>
</dbReference>
<dbReference type="InterPro" id="IPR051309">
    <property type="entry name" value="ABCF_ATPase"/>
</dbReference>
<dbReference type="FunFam" id="3.40.50.300:FF:000309">
    <property type="entry name" value="ABC transporter ATP-binding protein"/>
    <property type="match status" value="1"/>
</dbReference>
<feature type="coiled-coil region" evidence="4">
    <location>
        <begin position="244"/>
        <end position="271"/>
    </location>
</feature>
<dbReference type="InterPro" id="IPR032524">
    <property type="entry name" value="ABC_tran_C"/>
</dbReference>
<keyword evidence="1" id="KW-0677">Repeat</keyword>
<feature type="compositionally biased region" description="Basic and acidic residues" evidence="5">
    <location>
        <begin position="607"/>
        <end position="621"/>
    </location>
</feature>
<dbReference type="GO" id="GO:0016887">
    <property type="term" value="F:ATP hydrolysis activity"/>
    <property type="evidence" value="ECO:0007669"/>
    <property type="project" value="InterPro"/>
</dbReference>
<feature type="domain" description="ABC transporter" evidence="6">
    <location>
        <begin position="3"/>
        <end position="255"/>
    </location>
</feature>
<dbReference type="GO" id="GO:0003677">
    <property type="term" value="F:DNA binding"/>
    <property type="evidence" value="ECO:0007669"/>
    <property type="project" value="InterPro"/>
</dbReference>
<dbReference type="InterPro" id="IPR027417">
    <property type="entry name" value="P-loop_NTPase"/>
</dbReference>
<feature type="coiled-coil region" evidence="4">
    <location>
        <begin position="622"/>
        <end position="689"/>
    </location>
</feature>
<comment type="caution">
    <text evidence="7">The sequence shown here is derived from an EMBL/GenBank/DDBJ whole genome shotgun (WGS) entry which is preliminary data.</text>
</comment>
<dbReference type="Gene3D" id="3.40.50.300">
    <property type="entry name" value="P-loop containing nucleotide triphosphate hydrolases"/>
    <property type="match status" value="2"/>
</dbReference>
<dbReference type="AlphaFoldDB" id="A0A2K2UCI2"/>
<dbReference type="PANTHER" id="PTHR42855:SF2">
    <property type="entry name" value="DRUG RESISTANCE ABC TRANSPORTER,ATP-BINDING PROTEIN"/>
    <property type="match status" value="1"/>
</dbReference>
<dbReference type="EMBL" id="PPEK01000005">
    <property type="protein sequence ID" value="PNV67870.1"/>
    <property type="molecule type" value="Genomic_DNA"/>
</dbReference>
<dbReference type="PROSITE" id="PS00211">
    <property type="entry name" value="ABC_TRANSPORTER_1"/>
    <property type="match status" value="2"/>
</dbReference>
<proteinExistence type="predicted"/>
<dbReference type="InterPro" id="IPR017871">
    <property type="entry name" value="ABC_transporter-like_CS"/>
</dbReference>
<protein>
    <submittedName>
        <fullName evidence="7">ABC transporter</fullName>
    </submittedName>
</protein>
<reference evidence="8" key="1">
    <citation type="submission" date="2018-01" db="EMBL/GenBank/DDBJ databases">
        <title>Rubneribacter badeniensis gen. nov., sp. nov., and Colonibacter rubneri, gen. nov., sp. nov., WGS of new members of the Eggerthellaceae.</title>
        <authorList>
            <person name="Danylec N."/>
            <person name="Stoll D.A."/>
            <person name="Doetsch A."/>
            <person name="Kulling S.E."/>
            <person name="Huch M."/>
        </authorList>
    </citation>
    <scope>NUCLEOTIDE SEQUENCE [LARGE SCALE GENOMIC DNA]</scope>
    <source>
        <strain evidence="8">ResAG-96</strain>
    </source>
</reference>
<dbReference type="SUPFAM" id="SSF52540">
    <property type="entry name" value="P-loop containing nucleoside triphosphate hydrolases"/>
    <property type="match status" value="2"/>
</dbReference>
<dbReference type="InterPro" id="IPR003439">
    <property type="entry name" value="ABC_transporter-like_ATP-bd"/>
</dbReference>
<dbReference type="PANTHER" id="PTHR42855">
    <property type="entry name" value="ABC TRANSPORTER ATP-BINDING SUBUNIT"/>
    <property type="match status" value="1"/>
</dbReference>
<sequence>MIMQLEHIAKSFGGRQLFHDVTFRLEEYERLALVGPNGAGKTTMLNIISGQEDADEGRVLFAKGARVGYLEQEAIEMADQPIFEEVMSSQVEVLEAERRLYKLEHELGEDPTEQQLAAAGRARDAYEVLGGYTIEAKVRSVMFGLGFKEDDLRRSTKQFSGGWQMRIALAKLLIRNPEVLLLDEPTNHLDLESVKWLEGFLRGYAGTVVVVSHDRAFMDNMVDRVAEVDNGQVNLYKGNYSDYLKAREERLERLRAEAAKQAEEIAHMEAFVEKFRYKATKSKQVQDRVKKLEKIKRIELPEEKKTVHFNFKQPPRTGDEVVRARGLVKRFGEKTVYDGFDFTMYRGDKIALVGPNGAGKSTLLKMVAGALAPDAGAIEYGVHVTKTYYAQHQLEELHPGNTVFEELDHVAPGWTISQVRTLLGAFLFTGDAVDKRVSVLSGGEKSRLALAKMLVAPRPLLCLDEPTNHLDIASADILEQALRAFEGTILFITHDRHLIRGVANRIVEVTPEKVTNYDGDYDYYLFKSGQLDGPAPEERSLVDEVMAEDGSGKKGNSAKDGSRAAGSKLRGAKTVANVDRRDCSGPAEGAAAKPAGQSAELTAPRESAPKTKEQKRREAEARNRAYAALKNHRKRIAELDRQMERDNARMAELLELMADPGFYINEDASSDAVAEHAKLKQRLASAEEEWFTLTEELEAEMARQAEELS</sequence>
<evidence type="ECO:0000259" key="6">
    <source>
        <dbReference type="PROSITE" id="PS50893"/>
    </source>
</evidence>
<evidence type="ECO:0000256" key="4">
    <source>
        <dbReference type="SAM" id="Coils"/>
    </source>
</evidence>
<feature type="compositionally biased region" description="Low complexity" evidence="5">
    <location>
        <begin position="584"/>
        <end position="600"/>
    </location>
</feature>
<dbReference type="FunFam" id="3.40.50.300:FF:000011">
    <property type="entry name" value="Putative ABC transporter ATP-binding component"/>
    <property type="match status" value="1"/>
</dbReference>
<dbReference type="Pfam" id="PF12848">
    <property type="entry name" value="ABC_tran_Xtn"/>
    <property type="match status" value="1"/>
</dbReference>